<dbReference type="PROSITE" id="PS51686">
    <property type="entry name" value="SAM_MT_RSMB_NOP"/>
    <property type="match status" value="1"/>
</dbReference>
<sequence>MNQSDEMNNFSGEENLSQFSEQSVEPKEEFHLEEHKVVDLYQGVRGLAVKILNRVEKTDAYLEKLLDHEMRNSELSGQDKALLYEIVHGVTRWMGRLDWILTGFYKGQFSKAIPNLRNGLRVALYQILFLDKIPDHAAVNEAVEFVKKLQGQKPADLTNAILRNIIRSKNAIRYPDPEEDLIGYLAAYYSHPSWMVKRYVERFGREETEKLLLANNEKPYLTLRVNAIKTTPEEFGKLLDSVHLKYRRGIYNPEFFQLQNLTNITAWEYFAKGYFNIQDESTGLACKLLGVEPGMKVLDMCAAPGGKTAFLAALMKDRGEIVAIDKFEARLKLLRRNNERLGLTCVKTVESDALEYEGGPFDRVLADVPCSGTGTLSKKPDIKWKKDIFDIRKMTETQLKLLKKAASLVKVGGAVVYSTCSIETEENFEVVKKFLEENPDFELESAKGKFSDDVVDENGCIQTFPHRHQMDGAFSAKLIRKR</sequence>
<evidence type="ECO:0000256" key="6">
    <source>
        <dbReference type="ARBA" id="ARBA00022552"/>
    </source>
</evidence>
<dbReference type="InterPro" id="IPR001678">
    <property type="entry name" value="MeTrfase_RsmB-F_NOP2_dom"/>
</dbReference>
<dbReference type="GO" id="GO:0008649">
    <property type="term" value="F:rRNA methyltransferase activity"/>
    <property type="evidence" value="ECO:0007669"/>
    <property type="project" value="InterPro"/>
</dbReference>
<evidence type="ECO:0000256" key="14">
    <source>
        <dbReference type="PROSITE-ProRule" id="PRU01023"/>
    </source>
</evidence>
<evidence type="ECO:0000256" key="9">
    <source>
        <dbReference type="ARBA" id="ARBA00022691"/>
    </source>
</evidence>
<keyword evidence="7 14" id="KW-0489">Methyltransferase</keyword>
<dbReference type="CDD" id="cd02440">
    <property type="entry name" value="AdoMet_MTases"/>
    <property type="match status" value="1"/>
</dbReference>
<evidence type="ECO:0000256" key="12">
    <source>
        <dbReference type="ARBA" id="ARBA00031088"/>
    </source>
</evidence>
<dbReference type="Gene3D" id="3.30.70.1170">
    <property type="entry name" value="Sun protein, domain 3"/>
    <property type="match status" value="1"/>
</dbReference>
<evidence type="ECO:0000256" key="8">
    <source>
        <dbReference type="ARBA" id="ARBA00022679"/>
    </source>
</evidence>
<dbReference type="EMBL" id="DSVI01000010">
    <property type="protein sequence ID" value="HGT48128.1"/>
    <property type="molecule type" value="Genomic_DNA"/>
</dbReference>
<evidence type="ECO:0000313" key="16">
    <source>
        <dbReference type="EMBL" id="HGT48128.1"/>
    </source>
</evidence>
<dbReference type="PANTHER" id="PTHR22807">
    <property type="entry name" value="NOP2 YEAST -RELATED NOL1/NOP2/FMU SUN DOMAIN-CONTAINING"/>
    <property type="match status" value="1"/>
</dbReference>
<dbReference type="InterPro" id="IPR054728">
    <property type="entry name" value="RsmB-like_ferredoxin"/>
</dbReference>
<gene>
    <name evidence="16" type="primary">rsmB</name>
    <name evidence="16" type="ORF">ENS56_08835</name>
</gene>
<dbReference type="NCBIfam" id="NF011494">
    <property type="entry name" value="PRK14902.1"/>
    <property type="match status" value="1"/>
</dbReference>
<dbReference type="PRINTS" id="PR02008">
    <property type="entry name" value="RCMTFAMILY"/>
</dbReference>
<evidence type="ECO:0000259" key="15">
    <source>
        <dbReference type="PROSITE" id="PS51686"/>
    </source>
</evidence>
<comment type="catalytic activity">
    <reaction evidence="13">
        <text>cytidine(967) in 16S rRNA + S-adenosyl-L-methionine = 5-methylcytidine(967) in 16S rRNA + S-adenosyl-L-homocysteine + H(+)</text>
        <dbReference type="Rhea" id="RHEA:42748"/>
        <dbReference type="Rhea" id="RHEA-COMP:10219"/>
        <dbReference type="Rhea" id="RHEA-COMP:10220"/>
        <dbReference type="ChEBI" id="CHEBI:15378"/>
        <dbReference type="ChEBI" id="CHEBI:57856"/>
        <dbReference type="ChEBI" id="CHEBI:59789"/>
        <dbReference type="ChEBI" id="CHEBI:74483"/>
        <dbReference type="ChEBI" id="CHEBI:82748"/>
        <dbReference type="EC" id="2.1.1.176"/>
    </reaction>
</comment>
<dbReference type="AlphaFoldDB" id="A0A832G2K1"/>
<evidence type="ECO:0000256" key="7">
    <source>
        <dbReference type="ARBA" id="ARBA00022603"/>
    </source>
</evidence>
<feature type="binding site" evidence="14">
    <location>
        <begin position="301"/>
        <end position="307"/>
    </location>
    <ligand>
        <name>S-adenosyl-L-methionine</name>
        <dbReference type="ChEBI" id="CHEBI:59789"/>
    </ligand>
</feature>
<evidence type="ECO:0000256" key="11">
    <source>
        <dbReference type="ARBA" id="ARBA00030399"/>
    </source>
</evidence>
<dbReference type="GO" id="GO:0003723">
    <property type="term" value="F:RNA binding"/>
    <property type="evidence" value="ECO:0007669"/>
    <property type="project" value="UniProtKB-UniRule"/>
</dbReference>
<evidence type="ECO:0000256" key="3">
    <source>
        <dbReference type="ARBA" id="ARBA00007494"/>
    </source>
</evidence>
<dbReference type="SUPFAM" id="SSF48013">
    <property type="entry name" value="NusB-like"/>
    <property type="match status" value="1"/>
</dbReference>
<dbReference type="SUPFAM" id="SSF53335">
    <property type="entry name" value="S-adenosyl-L-methionine-dependent methyltransferases"/>
    <property type="match status" value="1"/>
</dbReference>
<evidence type="ECO:0000256" key="4">
    <source>
        <dbReference type="ARBA" id="ARBA00012140"/>
    </source>
</evidence>
<proteinExistence type="inferred from homology"/>
<dbReference type="Pfam" id="PF01189">
    <property type="entry name" value="Methyltr_RsmB-F"/>
    <property type="match status" value="1"/>
</dbReference>
<evidence type="ECO:0000256" key="1">
    <source>
        <dbReference type="ARBA" id="ARBA00002724"/>
    </source>
</evidence>
<dbReference type="PANTHER" id="PTHR22807:SF61">
    <property type="entry name" value="NOL1_NOP2_SUN FAMILY PROTEIN _ ANTITERMINATION NUSB DOMAIN-CONTAINING PROTEIN"/>
    <property type="match status" value="1"/>
</dbReference>
<name>A0A832G2K1_9BACT</name>
<dbReference type="InterPro" id="IPR049560">
    <property type="entry name" value="MeTrfase_RsmB-F_NOP2_cat"/>
</dbReference>
<dbReference type="InterPro" id="IPR018314">
    <property type="entry name" value="RsmB/NOL1/NOP2-like_CS"/>
</dbReference>
<dbReference type="GO" id="GO:0005737">
    <property type="term" value="C:cytoplasm"/>
    <property type="evidence" value="ECO:0007669"/>
    <property type="project" value="UniProtKB-SubCell"/>
</dbReference>
<evidence type="ECO:0000256" key="5">
    <source>
        <dbReference type="ARBA" id="ARBA00022490"/>
    </source>
</evidence>
<dbReference type="Gene3D" id="1.10.940.10">
    <property type="entry name" value="NusB-like"/>
    <property type="match status" value="1"/>
</dbReference>
<keyword evidence="10 14" id="KW-0694">RNA-binding</keyword>
<keyword evidence="5" id="KW-0963">Cytoplasm</keyword>
<keyword evidence="9 14" id="KW-0949">S-adenosyl-L-methionine</keyword>
<organism evidence="16">
    <name type="scientific">Ignavibacterium album</name>
    <dbReference type="NCBI Taxonomy" id="591197"/>
    <lineage>
        <taxon>Bacteria</taxon>
        <taxon>Pseudomonadati</taxon>
        <taxon>Ignavibacteriota</taxon>
        <taxon>Ignavibacteria</taxon>
        <taxon>Ignavibacteriales</taxon>
        <taxon>Ignavibacteriaceae</taxon>
        <taxon>Ignavibacterium</taxon>
    </lineage>
</organism>
<dbReference type="PROSITE" id="PS01153">
    <property type="entry name" value="NOL1_NOP2_SUN"/>
    <property type="match status" value="1"/>
</dbReference>
<feature type="binding site" evidence="14">
    <location>
        <position position="367"/>
    </location>
    <ligand>
        <name>S-adenosyl-L-methionine</name>
        <dbReference type="ChEBI" id="CHEBI:59789"/>
    </ligand>
</feature>
<dbReference type="Pfam" id="PF22458">
    <property type="entry name" value="RsmF-B_ferredox"/>
    <property type="match status" value="1"/>
</dbReference>
<dbReference type="InterPro" id="IPR004573">
    <property type="entry name" value="rRNA_ssu_MeTfrase_B"/>
</dbReference>
<dbReference type="Gene3D" id="3.40.50.150">
    <property type="entry name" value="Vaccinia Virus protein VP39"/>
    <property type="match status" value="1"/>
</dbReference>
<dbReference type="Pfam" id="PF01029">
    <property type="entry name" value="NusB"/>
    <property type="match status" value="1"/>
</dbReference>
<evidence type="ECO:0000256" key="2">
    <source>
        <dbReference type="ARBA" id="ARBA00004496"/>
    </source>
</evidence>
<dbReference type="InterPro" id="IPR035926">
    <property type="entry name" value="NusB-like_sf"/>
</dbReference>
<dbReference type="InterPro" id="IPR023267">
    <property type="entry name" value="RCMT"/>
</dbReference>
<protein>
    <recommendedName>
        <fullName evidence="4">16S rRNA (cytosine(967)-C(5))-methyltransferase</fullName>
        <ecNumber evidence="4">2.1.1.176</ecNumber>
    </recommendedName>
    <alternativeName>
        <fullName evidence="11">16S rRNA m5C967 methyltransferase</fullName>
    </alternativeName>
    <alternativeName>
        <fullName evidence="12">rRNA (cytosine-C(5)-)-methyltransferase RsmB</fullName>
    </alternativeName>
</protein>
<feature type="domain" description="SAM-dependent MTase RsmB/NOP-type" evidence="15">
    <location>
        <begin position="211"/>
        <end position="481"/>
    </location>
</feature>
<feature type="binding site" evidence="14">
    <location>
        <position position="325"/>
    </location>
    <ligand>
        <name>S-adenosyl-L-methionine</name>
        <dbReference type="ChEBI" id="CHEBI:59789"/>
    </ligand>
</feature>
<dbReference type="InterPro" id="IPR029063">
    <property type="entry name" value="SAM-dependent_MTases_sf"/>
</dbReference>
<comment type="function">
    <text evidence="1">Specifically methylates the cytosine at position 967 (m5C967) of 16S rRNA.</text>
</comment>
<accession>A0A832G2K1</accession>
<keyword evidence="8 14" id="KW-0808">Transferase</keyword>
<dbReference type="InterPro" id="IPR006027">
    <property type="entry name" value="NusB_RsmB_TIM44"/>
</dbReference>
<evidence type="ECO:0000256" key="10">
    <source>
        <dbReference type="ARBA" id="ARBA00022884"/>
    </source>
</evidence>
<comment type="caution">
    <text evidence="14">Lacks conserved residue(s) required for the propagation of feature annotation.</text>
</comment>
<comment type="similarity">
    <text evidence="3 14">Belongs to the class I-like SAM-binding methyltransferase superfamily. RsmB/NOP family.</text>
</comment>
<dbReference type="GO" id="GO:0006355">
    <property type="term" value="P:regulation of DNA-templated transcription"/>
    <property type="evidence" value="ECO:0007669"/>
    <property type="project" value="InterPro"/>
</dbReference>
<comment type="subcellular location">
    <subcellularLocation>
        <location evidence="2">Cytoplasm</location>
    </subcellularLocation>
</comment>
<evidence type="ECO:0000256" key="13">
    <source>
        <dbReference type="ARBA" id="ARBA00047283"/>
    </source>
</evidence>
<reference evidence="16" key="1">
    <citation type="journal article" date="2020" name="mSystems">
        <title>Genome- and Community-Level Interaction Insights into Carbon Utilization and Element Cycling Functions of Hydrothermarchaeota in Hydrothermal Sediment.</title>
        <authorList>
            <person name="Zhou Z."/>
            <person name="Liu Y."/>
            <person name="Xu W."/>
            <person name="Pan J."/>
            <person name="Luo Z.H."/>
            <person name="Li M."/>
        </authorList>
    </citation>
    <scope>NUCLEOTIDE SEQUENCE [LARGE SCALE GENOMIC DNA]</scope>
    <source>
        <strain evidence="16">SpSt-500</strain>
    </source>
</reference>
<feature type="active site" description="Nucleophile" evidence="14">
    <location>
        <position position="420"/>
    </location>
</feature>
<comment type="caution">
    <text evidence="16">The sequence shown here is derived from an EMBL/GenBank/DDBJ whole genome shotgun (WGS) entry which is preliminary data.</text>
</comment>
<keyword evidence="6" id="KW-0698">rRNA processing</keyword>
<dbReference type="EC" id="2.1.1.176" evidence="4"/>
<dbReference type="FunFam" id="3.40.50.150:FF:000022">
    <property type="entry name" value="Ribosomal RNA small subunit methyltransferase B"/>
    <property type="match status" value="1"/>
</dbReference>
<dbReference type="NCBIfam" id="TIGR00563">
    <property type="entry name" value="rsmB"/>
    <property type="match status" value="1"/>
</dbReference>